<accession>A0ACA9MBV7</accession>
<dbReference type="Proteomes" id="UP000789702">
    <property type="component" value="Unassembled WGS sequence"/>
</dbReference>
<proteinExistence type="predicted"/>
<sequence>MEVTLESLTIEEPDHPASEEQPLLSDEDRTTCDTGSTFETETYDSYGEEEAVVSGSSWAAYVNVICVVAGTGILGLPYAIKQGGWIALSLIVLSMLITFHTSVILIKCLYYKENKRLSSYGDIGYAAFGNFGRYFLVGVFNNSLLLGVPILFFILAGQSLDNIVEQIWDIKLGVRLWTIISAAIVALPFVFTKTLKETVILSVFGAVTTFFTVIAIVVLSFADLSNVVNSPDPPSYSIVVFTGLPIALASISFSFGGNSVFPHIEENMKNKKSWNIVVGLAMATCAAMYAIVAFAGYYVYGDDTMSPIFLNLPKGLVLTIATLFMTIHVLTTAPIYMTSFAFDIEKYLKITHEFYSPLAELALRALFRTSLIVTCTGIAVSVPFFGDFMSFLGAISTCAIVFILPVVFYLKLFGWKSMSIWALLWNIFVIVVGVIGCIVGSTDAILALMRDFREMDSSK</sequence>
<gene>
    <name evidence="1" type="ORF">DHETER_LOCUS6402</name>
</gene>
<reference evidence="1" key="1">
    <citation type="submission" date="2021-06" db="EMBL/GenBank/DDBJ databases">
        <authorList>
            <person name="Kallberg Y."/>
            <person name="Tangrot J."/>
            <person name="Rosling A."/>
        </authorList>
    </citation>
    <scope>NUCLEOTIDE SEQUENCE</scope>
    <source>
        <strain evidence="1">IL203A</strain>
    </source>
</reference>
<evidence type="ECO:0000313" key="2">
    <source>
        <dbReference type="Proteomes" id="UP000789702"/>
    </source>
</evidence>
<evidence type="ECO:0000313" key="1">
    <source>
        <dbReference type="EMBL" id="CAG8579427.1"/>
    </source>
</evidence>
<organism evidence="1 2">
    <name type="scientific">Dentiscutata heterogama</name>
    <dbReference type="NCBI Taxonomy" id="1316150"/>
    <lineage>
        <taxon>Eukaryota</taxon>
        <taxon>Fungi</taxon>
        <taxon>Fungi incertae sedis</taxon>
        <taxon>Mucoromycota</taxon>
        <taxon>Glomeromycotina</taxon>
        <taxon>Glomeromycetes</taxon>
        <taxon>Diversisporales</taxon>
        <taxon>Gigasporaceae</taxon>
        <taxon>Dentiscutata</taxon>
    </lineage>
</organism>
<comment type="caution">
    <text evidence="1">The sequence shown here is derived from an EMBL/GenBank/DDBJ whole genome shotgun (WGS) entry which is preliminary data.</text>
</comment>
<dbReference type="EMBL" id="CAJVPU010008029">
    <property type="protein sequence ID" value="CAG8579427.1"/>
    <property type="molecule type" value="Genomic_DNA"/>
</dbReference>
<name>A0ACA9MBV7_9GLOM</name>
<protein>
    <submittedName>
        <fullName evidence="1">4808_t:CDS:1</fullName>
    </submittedName>
</protein>
<keyword evidence="2" id="KW-1185">Reference proteome</keyword>